<sequence>MSDKNPSLVRFSTGPLTNPTLGQPKRPLSGNACFRSVAMFEGYEGNVHGGVWESTSGTFQADTTGYIEFGHIVEGSCRVVDLDGTVNALGAGDSFVMPEGYHGRWEVDSFVKKIYFITKTA</sequence>
<evidence type="ECO:0000256" key="1">
    <source>
        <dbReference type="SAM" id="MobiDB-lite"/>
    </source>
</evidence>
<dbReference type="CDD" id="cd02227">
    <property type="entry name" value="cupin_TM1112-like"/>
    <property type="match status" value="1"/>
</dbReference>
<feature type="domain" description="(S)-ureidoglycine aminohydrolase cupin" evidence="2">
    <location>
        <begin position="45"/>
        <end position="115"/>
    </location>
</feature>
<accession>A0A4R3M7U7</accession>
<organism evidence="3 4">
    <name type="scientific">Paralcaligenes ureilyticus</name>
    <dbReference type="NCBI Taxonomy" id="627131"/>
    <lineage>
        <taxon>Bacteria</taxon>
        <taxon>Pseudomonadati</taxon>
        <taxon>Pseudomonadota</taxon>
        <taxon>Betaproteobacteria</taxon>
        <taxon>Burkholderiales</taxon>
        <taxon>Alcaligenaceae</taxon>
        <taxon>Paralcaligenes</taxon>
    </lineage>
</organism>
<dbReference type="RefSeq" id="WP_132580313.1">
    <property type="nucleotide sequence ID" value="NZ_SMAJ01000003.1"/>
</dbReference>
<comment type="caution">
    <text evidence="3">The sequence shown here is derived from an EMBL/GenBank/DDBJ whole genome shotgun (WGS) entry which is preliminary data.</text>
</comment>
<dbReference type="Proteomes" id="UP000295525">
    <property type="component" value="Unassembled WGS sequence"/>
</dbReference>
<name>A0A4R3M7U7_9BURK</name>
<dbReference type="InterPro" id="IPR008579">
    <property type="entry name" value="UGlyAH_Cupin_dom"/>
</dbReference>
<dbReference type="AlphaFoldDB" id="A0A4R3M7U7"/>
<evidence type="ECO:0000313" key="4">
    <source>
        <dbReference type="Proteomes" id="UP000295525"/>
    </source>
</evidence>
<evidence type="ECO:0000313" key="3">
    <source>
        <dbReference type="EMBL" id="TCT09564.1"/>
    </source>
</evidence>
<dbReference type="EMBL" id="SMAJ01000003">
    <property type="protein sequence ID" value="TCT09564.1"/>
    <property type="molecule type" value="Genomic_DNA"/>
</dbReference>
<dbReference type="PANTHER" id="PTHR40943:SF1">
    <property type="entry name" value="CYTOPLASMIC PROTEIN"/>
    <property type="match status" value="1"/>
</dbReference>
<reference evidence="3 4" key="1">
    <citation type="submission" date="2019-03" db="EMBL/GenBank/DDBJ databases">
        <title>Genomic Encyclopedia of Type Strains, Phase IV (KMG-IV): sequencing the most valuable type-strain genomes for metagenomic binning, comparative biology and taxonomic classification.</title>
        <authorList>
            <person name="Goeker M."/>
        </authorList>
    </citation>
    <scope>NUCLEOTIDE SEQUENCE [LARGE SCALE GENOMIC DNA]</scope>
    <source>
        <strain evidence="3 4">DSM 24591</strain>
    </source>
</reference>
<dbReference type="InterPro" id="IPR014710">
    <property type="entry name" value="RmlC-like_jellyroll"/>
</dbReference>
<dbReference type="PANTHER" id="PTHR40943">
    <property type="entry name" value="CYTOPLASMIC PROTEIN-RELATED"/>
    <property type="match status" value="1"/>
</dbReference>
<feature type="region of interest" description="Disordered" evidence="1">
    <location>
        <begin position="1"/>
        <end position="27"/>
    </location>
</feature>
<dbReference type="SUPFAM" id="SSF51182">
    <property type="entry name" value="RmlC-like cupins"/>
    <property type="match status" value="1"/>
</dbReference>
<dbReference type="Gene3D" id="2.60.120.10">
    <property type="entry name" value="Jelly Rolls"/>
    <property type="match status" value="1"/>
</dbReference>
<dbReference type="OrthoDB" id="9799053at2"/>
<protein>
    <recommendedName>
        <fullName evidence="2">(S)-ureidoglycine aminohydrolase cupin domain-containing protein</fullName>
    </recommendedName>
</protein>
<gene>
    <name evidence="3" type="ORF">EDC26_103183</name>
</gene>
<dbReference type="Pfam" id="PF05899">
    <property type="entry name" value="Cupin_3"/>
    <property type="match status" value="1"/>
</dbReference>
<keyword evidence="4" id="KW-1185">Reference proteome</keyword>
<dbReference type="InterPro" id="IPR011051">
    <property type="entry name" value="RmlC_Cupin_sf"/>
</dbReference>
<evidence type="ECO:0000259" key="2">
    <source>
        <dbReference type="Pfam" id="PF05899"/>
    </source>
</evidence>
<proteinExistence type="predicted"/>